<evidence type="ECO:0000313" key="3">
    <source>
        <dbReference type="Proteomes" id="UP000731465"/>
    </source>
</evidence>
<accession>A0ABS7DHK7</accession>
<comment type="caution">
    <text evidence="2">The sequence shown here is derived from an EMBL/GenBank/DDBJ whole genome shotgun (WGS) entry which is preliminary data.</text>
</comment>
<name>A0ABS7DHK7_9GAMM</name>
<dbReference type="Proteomes" id="UP000731465">
    <property type="component" value="Unassembled WGS sequence"/>
</dbReference>
<dbReference type="InterPro" id="IPR012547">
    <property type="entry name" value="PDDEXK_9"/>
</dbReference>
<dbReference type="EMBL" id="JAGFNY010000029">
    <property type="protein sequence ID" value="MBW7570772.1"/>
    <property type="molecule type" value="Genomic_DNA"/>
</dbReference>
<dbReference type="RefSeq" id="WP_219937997.1">
    <property type="nucleotide sequence ID" value="NZ_JAGFNY010000029.1"/>
</dbReference>
<reference evidence="2 3" key="1">
    <citation type="submission" date="2021-03" db="EMBL/GenBank/DDBJ databases">
        <title>Succinivibrio sp. nov. isolated from feces of cow.</title>
        <authorList>
            <person name="Choi J.-Y."/>
        </authorList>
    </citation>
    <scope>NUCLEOTIDE SEQUENCE [LARGE SCALE GENOMIC DNA]</scope>
    <source>
        <strain evidence="2 3">AGMB01872</strain>
    </source>
</reference>
<keyword evidence="3" id="KW-1185">Reference proteome</keyword>
<feature type="coiled-coil region" evidence="1">
    <location>
        <begin position="15"/>
        <end position="42"/>
    </location>
</feature>
<proteinExistence type="predicted"/>
<protein>
    <submittedName>
        <fullName evidence="2">PD-(D/E)XK nuclease domain-containing protein</fullName>
    </submittedName>
</protein>
<evidence type="ECO:0000256" key="1">
    <source>
        <dbReference type="SAM" id="Coils"/>
    </source>
</evidence>
<evidence type="ECO:0000313" key="2">
    <source>
        <dbReference type="EMBL" id="MBW7570772.1"/>
    </source>
</evidence>
<organism evidence="2 3">
    <name type="scientific">Succinivibrio faecicola</name>
    <dbReference type="NCBI Taxonomy" id="2820300"/>
    <lineage>
        <taxon>Bacteria</taxon>
        <taxon>Pseudomonadati</taxon>
        <taxon>Pseudomonadota</taxon>
        <taxon>Gammaproteobacteria</taxon>
        <taxon>Aeromonadales</taxon>
        <taxon>Succinivibrionaceae</taxon>
        <taxon>Succinivibrio</taxon>
    </lineage>
</organism>
<keyword evidence="1" id="KW-0175">Coiled coil</keyword>
<dbReference type="Pfam" id="PF08011">
    <property type="entry name" value="PDDEXK_9"/>
    <property type="match status" value="1"/>
</dbReference>
<gene>
    <name evidence="2" type="ORF">J5V48_07690</name>
</gene>
<sequence length="61" mass="6873">MSLELKYITKKDATKAKIEATINEATEQVNTYKRAIEFKDKTVKAYAMVFTGSECVYCGAQ</sequence>